<feature type="domain" description="Acylphosphatase-like" evidence="8">
    <location>
        <begin position="3"/>
        <end position="89"/>
    </location>
</feature>
<protein>
    <recommendedName>
        <fullName evidence="3 5">Acylphosphatase</fullName>
        <ecNumber evidence="2 5">3.6.1.7</ecNumber>
    </recommendedName>
</protein>
<reference evidence="9 10" key="1">
    <citation type="journal article" date="2011" name="J. Bacteriol.">
        <title>Genome sequence of Microbacterium testaceum StLB037, an N-acylhomoserine lactone-degrading bacterium isolated from potato leaves.</title>
        <authorList>
            <person name="Morohoshi T."/>
            <person name="Wang W.-Z."/>
            <person name="Someya N."/>
            <person name="Ikeda T."/>
        </authorList>
    </citation>
    <scope>NUCLEOTIDE SEQUENCE [LARGE SCALE GENOMIC DNA]</scope>
    <source>
        <strain evidence="9 10">StLB037</strain>
    </source>
</reference>
<dbReference type="InterPro" id="IPR036046">
    <property type="entry name" value="Acylphosphatase-like_dom_sf"/>
</dbReference>
<dbReference type="PRINTS" id="PR00112">
    <property type="entry name" value="ACYLPHPHTASE"/>
</dbReference>
<evidence type="ECO:0000256" key="2">
    <source>
        <dbReference type="ARBA" id="ARBA00012150"/>
    </source>
</evidence>
<gene>
    <name evidence="9" type="ordered locus">MTES_2473</name>
</gene>
<keyword evidence="5 6" id="KW-0378">Hydrolase</keyword>
<sequence length="91" mass="9686">MPTVTITVHGRVQGVGFRYALLQEAQRAGVRGWVRNRRDGTVEALLSGDPAIVDDVLAWAHHGPPSAAVDHVDVADSSETAPDGFEIRATA</sequence>
<evidence type="ECO:0000259" key="8">
    <source>
        <dbReference type="PROSITE" id="PS51160"/>
    </source>
</evidence>
<evidence type="ECO:0000313" key="9">
    <source>
        <dbReference type="EMBL" id="BAJ75437.1"/>
    </source>
</evidence>
<evidence type="ECO:0000256" key="5">
    <source>
        <dbReference type="PROSITE-ProRule" id="PRU00520"/>
    </source>
</evidence>
<dbReference type="GO" id="GO:0003998">
    <property type="term" value="F:acylphosphatase activity"/>
    <property type="evidence" value="ECO:0007669"/>
    <property type="project" value="UniProtKB-EC"/>
</dbReference>
<dbReference type="OrthoDB" id="3182027at2"/>
<dbReference type="Pfam" id="PF00708">
    <property type="entry name" value="Acylphosphatase"/>
    <property type="match status" value="1"/>
</dbReference>
<dbReference type="STRING" id="979556.MTES_2473"/>
<name>E8N6S3_MICTS</name>
<evidence type="ECO:0000256" key="6">
    <source>
        <dbReference type="RuleBase" id="RU000553"/>
    </source>
</evidence>
<accession>E8N6S3</accession>
<dbReference type="InterPro" id="IPR017968">
    <property type="entry name" value="Acylphosphatase_CS"/>
</dbReference>
<dbReference type="SUPFAM" id="SSF54975">
    <property type="entry name" value="Acylphosphatase/BLUF domain-like"/>
    <property type="match status" value="1"/>
</dbReference>
<dbReference type="KEGG" id="mts:MTES_2473"/>
<evidence type="ECO:0000256" key="1">
    <source>
        <dbReference type="ARBA" id="ARBA00005614"/>
    </source>
</evidence>
<dbReference type="PANTHER" id="PTHR47268">
    <property type="entry name" value="ACYLPHOSPHATASE"/>
    <property type="match status" value="1"/>
</dbReference>
<proteinExistence type="inferred from homology"/>
<feature type="active site" evidence="5">
    <location>
        <position position="18"/>
    </location>
</feature>
<dbReference type="EMBL" id="AP012052">
    <property type="protein sequence ID" value="BAJ75437.1"/>
    <property type="molecule type" value="Genomic_DNA"/>
</dbReference>
<dbReference type="PROSITE" id="PS00151">
    <property type="entry name" value="ACYLPHOSPHATASE_2"/>
    <property type="match status" value="1"/>
</dbReference>
<comment type="catalytic activity">
    <reaction evidence="4 5 6">
        <text>an acyl phosphate + H2O = a carboxylate + phosphate + H(+)</text>
        <dbReference type="Rhea" id="RHEA:14965"/>
        <dbReference type="ChEBI" id="CHEBI:15377"/>
        <dbReference type="ChEBI" id="CHEBI:15378"/>
        <dbReference type="ChEBI" id="CHEBI:29067"/>
        <dbReference type="ChEBI" id="CHEBI:43474"/>
        <dbReference type="ChEBI" id="CHEBI:59918"/>
        <dbReference type="EC" id="3.6.1.7"/>
    </reaction>
</comment>
<evidence type="ECO:0000313" key="10">
    <source>
        <dbReference type="Proteomes" id="UP000008975"/>
    </source>
</evidence>
<dbReference type="AlphaFoldDB" id="E8N6S3"/>
<dbReference type="HOGENOM" id="CLU_141932_3_2_11"/>
<dbReference type="InterPro" id="IPR020456">
    <property type="entry name" value="Acylphosphatase"/>
</dbReference>
<dbReference type="RefSeq" id="WP_013585562.1">
    <property type="nucleotide sequence ID" value="NC_015125.1"/>
</dbReference>
<dbReference type="PROSITE" id="PS00150">
    <property type="entry name" value="ACYLPHOSPHATASE_1"/>
    <property type="match status" value="1"/>
</dbReference>
<dbReference type="EC" id="3.6.1.7" evidence="2 5"/>
<dbReference type="eggNOG" id="COG1254">
    <property type="taxonomic scope" value="Bacteria"/>
</dbReference>
<organism evidence="9 10">
    <name type="scientific">Microbacterium testaceum (strain StLB037)</name>
    <dbReference type="NCBI Taxonomy" id="979556"/>
    <lineage>
        <taxon>Bacteria</taxon>
        <taxon>Bacillati</taxon>
        <taxon>Actinomycetota</taxon>
        <taxon>Actinomycetes</taxon>
        <taxon>Micrococcales</taxon>
        <taxon>Microbacteriaceae</taxon>
        <taxon>Microbacterium</taxon>
    </lineage>
</organism>
<evidence type="ECO:0000256" key="7">
    <source>
        <dbReference type="RuleBase" id="RU004168"/>
    </source>
</evidence>
<dbReference type="InterPro" id="IPR001792">
    <property type="entry name" value="Acylphosphatase-like_dom"/>
</dbReference>
<feature type="active site" evidence="5">
    <location>
        <position position="36"/>
    </location>
</feature>
<dbReference type="PANTHER" id="PTHR47268:SF4">
    <property type="entry name" value="ACYLPHOSPHATASE"/>
    <property type="match status" value="1"/>
</dbReference>
<dbReference type="Gene3D" id="3.30.70.100">
    <property type="match status" value="1"/>
</dbReference>
<evidence type="ECO:0000256" key="4">
    <source>
        <dbReference type="ARBA" id="ARBA00047645"/>
    </source>
</evidence>
<comment type="similarity">
    <text evidence="1 7">Belongs to the acylphosphatase family.</text>
</comment>
<reference key="2">
    <citation type="submission" date="2011-02" db="EMBL/GenBank/DDBJ databases">
        <title>Genome sequence of Microbacterium testaceum StLB037.</title>
        <authorList>
            <person name="Morohoshi T."/>
            <person name="Wang W.Z."/>
            <person name="Someya N."/>
            <person name="Ikeda T."/>
        </authorList>
    </citation>
    <scope>NUCLEOTIDE SEQUENCE</scope>
    <source>
        <strain>StLB037</strain>
    </source>
</reference>
<evidence type="ECO:0000256" key="3">
    <source>
        <dbReference type="ARBA" id="ARBA00015991"/>
    </source>
</evidence>
<dbReference type="PROSITE" id="PS51160">
    <property type="entry name" value="ACYLPHOSPHATASE_3"/>
    <property type="match status" value="1"/>
</dbReference>
<dbReference type="Proteomes" id="UP000008975">
    <property type="component" value="Chromosome"/>
</dbReference>